<reference evidence="1 2" key="1">
    <citation type="journal article" date="2017" name="Genome Biol. Evol.">
        <title>Phytophthora megakarya and P. palmivora, closely related causal agents of cacao black pod rot, underwent increases in genome sizes and gene numbers by different mechanisms.</title>
        <authorList>
            <person name="Ali S.S."/>
            <person name="Shao J."/>
            <person name="Lary D.J."/>
            <person name="Kronmiller B."/>
            <person name="Shen D."/>
            <person name="Strem M.D."/>
            <person name="Amoako-Attah I."/>
            <person name="Akrofi A.Y."/>
            <person name="Begoude B.A."/>
            <person name="Ten Hoopen G.M."/>
            <person name="Coulibaly K."/>
            <person name="Kebe B.I."/>
            <person name="Melnick R.L."/>
            <person name="Guiltinan M.J."/>
            <person name="Tyler B.M."/>
            <person name="Meinhardt L.W."/>
            <person name="Bailey B.A."/>
        </authorList>
    </citation>
    <scope>NUCLEOTIDE SEQUENCE [LARGE SCALE GENOMIC DNA]</scope>
    <source>
        <strain evidence="2">sbr112.9</strain>
    </source>
</reference>
<dbReference type="OrthoDB" id="10549380at2759"/>
<protein>
    <submittedName>
        <fullName evidence="1">Uncharacterized protein</fullName>
    </submittedName>
</protein>
<evidence type="ECO:0000313" key="1">
    <source>
        <dbReference type="EMBL" id="POM69700.1"/>
    </source>
</evidence>
<keyword evidence="2" id="KW-1185">Reference proteome</keyword>
<accession>A0A2P4XVX5</accession>
<name>A0A2P4XVX5_9STRA</name>
<gene>
    <name evidence="1" type="ORF">PHPALM_13994</name>
</gene>
<dbReference type="EMBL" id="NCKW01007829">
    <property type="protein sequence ID" value="POM69700.1"/>
    <property type="molecule type" value="Genomic_DNA"/>
</dbReference>
<dbReference type="AlphaFoldDB" id="A0A2P4XVX5"/>
<evidence type="ECO:0000313" key="2">
    <source>
        <dbReference type="Proteomes" id="UP000237271"/>
    </source>
</evidence>
<dbReference type="Proteomes" id="UP000237271">
    <property type="component" value="Unassembled WGS sequence"/>
</dbReference>
<comment type="caution">
    <text evidence="1">The sequence shown here is derived from an EMBL/GenBank/DDBJ whole genome shotgun (WGS) entry which is preliminary data.</text>
</comment>
<sequence>MIDNTQQDRYDFDEALLPEGTWVCELENDEYEVEKIADTRSGRPLLFDYLRDRTNRNRFKVMQSHEEPYRGGIVK</sequence>
<proteinExistence type="predicted"/>
<organism evidence="1 2">
    <name type="scientific">Phytophthora palmivora</name>
    <dbReference type="NCBI Taxonomy" id="4796"/>
    <lineage>
        <taxon>Eukaryota</taxon>
        <taxon>Sar</taxon>
        <taxon>Stramenopiles</taxon>
        <taxon>Oomycota</taxon>
        <taxon>Peronosporomycetes</taxon>
        <taxon>Peronosporales</taxon>
        <taxon>Peronosporaceae</taxon>
        <taxon>Phytophthora</taxon>
    </lineage>
</organism>